<evidence type="ECO:0000256" key="5">
    <source>
        <dbReference type="SAM" id="Phobius"/>
    </source>
</evidence>
<dbReference type="Pfam" id="PF05154">
    <property type="entry name" value="TM2"/>
    <property type="match status" value="1"/>
</dbReference>
<dbReference type="eggNOG" id="COG2314">
    <property type="taxonomic scope" value="Bacteria"/>
</dbReference>
<feature type="transmembrane region" description="Helical" evidence="5">
    <location>
        <begin position="30"/>
        <end position="49"/>
    </location>
</feature>
<keyword evidence="4 5" id="KW-0472">Membrane</keyword>
<accession>H1Y9J4</accession>
<comment type="subcellular location">
    <subcellularLocation>
        <location evidence="1">Membrane</location>
        <topology evidence="1">Multi-pass membrane protein</topology>
    </subcellularLocation>
</comment>
<dbReference type="InterPro" id="IPR007829">
    <property type="entry name" value="TM2"/>
</dbReference>
<keyword evidence="2 5" id="KW-0812">Transmembrane</keyword>
<proteinExistence type="predicted"/>
<dbReference type="OrthoDB" id="9816361at2"/>
<dbReference type="PANTHER" id="PTHR21016">
    <property type="entry name" value="BETA-AMYLOID BINDING PROTEIN-RELATED"/>
    <property type="match status" value="1"/>
</dbReference>
<dbReference type="STRING" id="714943.Mucpa_5939"/>
<evidence type="ECO:0000313" key="7">
    <source>
        <dbReference type="EMBL" id="EHQ29999.1"/>
    </source>
</evidence>
<dbReference type="Proteomes" id="UP000002774">
    <property type="component" value="Chromosome"/>
</dbReference>
<name>H1Y9J4_9SPHI</name>
<dbReference type="GO" id="GO:0016020">
    <property type="term" value="C:membrane"/>
    <property type="evidence" value="ECO:0007669"/>
    <property type="project" value="UniProtKB-SubCell"/>
</dbReference>
<sequence length="121" mass="13305">MKSKSTAYILWFFLGVFGAHKFYLNKTGMGIVYLFTAGIFGIGWIIDIFSLGGDVDLYNAIFFNQRGPSVTNSIYVNAPHAAPPVAAGPPVHEQLKSLFDLNQAGVLTDEEYNTQKARLLS</sequence>
<gene>
    <name evidence="7" type="ORF">Mucpa_5939</name>
</gene>
<evidence type="ECO:0000256" key="4">
    <source>
        <dbReference type="ARBA" id="ARBA00023136"/>
    </source>
</evidence>
<evidence type="ECO:0000256" key="1">
    <source>
        <dbReference type="ARBA" id="ARBA00004141"/>
    </source>
</evidence>
<dbReference type="PANTHER" id="PTHR21016:SF25">
    <property type="entry name" value="TM2 DOMAIN-CONTAINING PROTEIN DDB_G0277895-RELATED"/>
    <property type="match status" value="1"/>
</dbReference>
<evidence type="ECO:0000256" key="2">
    <source>
        <dbReference type="ARBA" id="ARBA00022692"/>
    </source>
</evidence>
<dbReference type="AlphaFoldDB" id="H1Y9J4"/>
<dbReference type="InterPro" id="IPR050932">
    <property type="entry name" value="TM2D1-3-like"/>
</dbReference>
<evidence type="ECO:0000256" key="3">
    <source>
        <dbReference type="ARBA" id="ARBA00022989"/>
    </source>
</evidence>
<feature type="domain" description="TM2" evidence="6">
    <location>
        <begin position="2"/>
        <end position="49"/>
    </location>
</feature>
<feature type="transmembrane region" description="Helical" evidence="5">
    <location>
        <begin position="7"/>
        <end position="24"/>
    </location>
</feature>
<evidence type="ECO:0000259" key="6">
    <source>
        <dbReference type="Pfam" id="PF05154"/>
    </source>
</evidence>
<dbReference type="HOGENOM" id="CLU_2045365_0_0_10"/>
<protein>
    <recommendedName>
        <fullName evidence="6">TM2 domain-containing protein</fullName>
    </recommendedName>
</protein>
<keyword evidence="3 5" id="KW-1133">Transmembrane helix</keyword>
<keyword evidence="8" id="KW-1185">Reference proteome</keyword>
<reference evidence="7" key="1">
    <citation type="submission" date="2011-09" db="EMBL/GenBank/DDBJ databases">
        <title>The permanent draft genome of Mucilaginibacter paludis DSM 18603.</title>
        <authorList>
            <consortium name="US DOE Joint Genome Institute (JGI-PGF)"/>
            <person name="Lucas S."/>
            <person name="Han J."/>
            <person name="Lapidus A."/>
            <person name="Bruce D."/>
            <person name="Goodwin L."/>
            <person name="Pitluck S."/>
            <person name="Peters L."/>
            <person name="Kyrpides N."/>
            <person name="Mavromatis K."/>
            <person name="Ivanova N."/>
            <person name="Mikhailova N."/>
            <person name="Held B."/>
            <person name="Detter J.C."/>
            <person name="Tapia R."/>
            <person name="Han C."/>
            <person name="Land M."/>
            <person name="Hauser L."/>
            <person name="Markowitz V."/>
            <person name="Cheng J.-F."/>
            <person name="Hugenholtz P."/>
            <person name="Woyke T."/>
            <person name="Wu D."/>
            <person name="Tindall B."/>
            <person name="Brambilla E."/>
            <person name="Klenk H.-P."/>
            <person name="Eisen J.A."/>
        </authorList>
    </citation>
    <scope>NUCLEOTIDE SEQUENCE [LARGE SCALE GENOMIC DNA]</scope>
    <source>
        <strain evidence="7">DSM 18603</strain>
    </source>
</reference>
<organism evidence="7 8">
    <name type="scientific">Mucilaginibacter paludis DSM 18603</name>
    <dbReference type="NCBI Taxonomy" id="714943"/>
    <lineage>
        <taxon>Bacteria</taxon>
        <taxon>Pseudomonadati</taxon>
        <taxon>Bacteroidota</taxon>
        <taxon>Sphingobacteriia</taxon>
        <taxon>Sphingobacteriales</taxon>
        <taxon>Sphingobacteriaceae</taxon>
        <taxon>Mucilaginibacter</taxon>
    </lineage>
</organism>
<evidence type="ECO:0000313" key="8">
    <source>
        <dbReference type="Proteomes" id="UP000002774"/>
    </source>
</evidence>
<dbReference type="RefSeq" id="WP_008511504.1">
    <property type="nucleotide sequence ID" value="NZ_CM001403.1"/>
</dbReference>
<dbReference type="EMBL" id="CM001403">
    <property type="protein sequence ID" value="EHQ29999.1"/>
    <property type="molecule type" value="Genomic_DNA"/>
</dbReference>